<dbReference type="EMBL" id="CP002691">
    <property type="protein sequence ID" value="AEE50571.1"/>
    <property type="molecule type" value="Genomic_DNA"/>
</dbReference>
<name>F4L0W7_HALH1</name>
<dbReference type="RefSeq" id="WP_013765119.1">
    <property type="nucleotide sequence ID" value="NC_015510.1"/>
</dbReference>
<dbReference type="KEGG" id="hhy:Halhy_2703"/>
<gene>
    <name evidence="1" type="ordered locus">Halhy_2703</name>
</gene>
<evidence type="ECO:0000313" key="1">
    <source>
        <dbReference type="EMBL" id="AEE50571.1"/>
    </source>
</evidence>
<organism evidence="1 2">
    <name type="scientific">Haliscomenobacter hydrossis (strain ATCC 27775 / DSM 1100 / LMG 10767 / O)</name>
    <dbReference type="NCBI Taxonomy" id="760192"/>
    <lineage>
        <taxon>Bacteria</taxon>
        <taxon>Pseudomonadati</taxon>
        <taxon>Bacteroidota</taxon>
        <taxon>Saprospiria</taxon>
        <taxon>Saprospirales</taxon>
        <taxon>Haliscomenobacteraceae</taxon>
        <taxon>Haliscomenobacter</taxon>
    </lineage>
</organism>
<reference evidence="1 2" key="1">
    <citation type="journal article" date="2011" name="Stand. Genomic Sci.">
        <title>Complete genome sequence of Haliscomenobacter hydrossis type strain (O).</title>
        <authorList>
            <consortium name="US DOE Joint Genome Institute (JGI-PGF)"/>
            <person name="Daligault H."/>
            <person name="Lapidus A."/>
            <person name="Zeytun A."/>
            <person name="Nolan M."/>
            <person name="Lucas S."/>
            <person name="Del Rio T.G."/>
            <person name="Tice H."/>
            <person name="Cheng J.F."/>
            <person name="Tapia R."/>
            <person name="Han C."/>
            <person name="Goodwin L."/>
            <person name="Pitluck S."/>
            <person name="Liolios K."/>
            <person name="Pagani I."/>
            <person name="Ivanova N."/>
            <person name="Huntemann M."/>
            <person name="Mavromatis K."/>
            <person name="Mikhailova N."/>
            <person name="Pati A."/>
            <person name="Chen A."/>
            <person name="Palaniappan K."/>
            <person name="Land M."/>
            <person name="Hauser L."/>
            <person name="Brambilla E.M."/>
            <person name="Rohde M."/>
            <person name="Verbarg S."/>
            <person name="Goker M."/>
            <person name="Bristow J."/>
            <person name="Eisen J.A."/>
            <person name="Markowitz V."/>
            <person name="Hugenholtz P."/>
            <person name="Kyrpides N.C."/>
            <person name="Klenk H.P."/>
            <person name="Woyke T."/>
        </authorList>
    </citation>
    <scope>NUCLEOTIDE SEQUENCE [LARGE SCALE GENOMIC DNA]</scope>
    <source>
        <strain evidence="2">ATCC 27775 / DSM 1100 / LMG 10767 / O</strain>
    </source>
</reference>
<dbReference type="Proteomes" id="UP000008461">
    <property type="component" value="Chromosome"/>
</dbReference>
<dbReference type="AlphaFoldDB" id="F4L0W7"/>
<dbReference type="OrthoDB" id="3812886at2"/>
<protein>
    <submittedName>
        <fullName evidence="1">Uncharacterized protein</fullName>
    </submittedName>
</protein>
<evidence type="ECO:0000313" key="2">
    <source>
        <dbReference type="Proteomes" id="UP000008461"/>
    </source>
</evidence>
<dbReference type="eggNOG" id="ENOG50332BR">
    <property type="taxonomic scope" value="Bacteria"/>
</dbReference>
<reference key="2">
    <citation type="submission" date="2011-04" db="EMBL/GenBank/DDBJ databases">
        <title>Complete sequence of chromosome of Haliscomenobacter hydrossis DSM 1100.</title>
        <authorList>
            <consortium name="US DOE Joint Genome Institute (JGI-PGF)"/>
            <person name="Lucas S."/>
            <person name="Han J."/>
            <person name="Lapidus A."/>
            <person name="Bruce D."/>
            <person name="Goodwin L."/>
            <person name="Pitluck S."/>
            <person name="Peters L."/>
            <person name="Kyrpides N."/>
            <person name="Mavromatis K."/>
            <person name="Ivanova N."/>
            <person name="Ovchinnikova G."/>
            <person name="Pagani I."/>
            <person name="Daligault H."/>
            <person name="Detter J.C."/>
            <person name="Han C."/>
            <person name="Land M."/>
            <person name="Hauser L."/>
            <person name="Markowitz V."/>
            <person name="Cheng J.-F."/>
            <person name="Hugenholtz P."/>
            <person name="Woyke T."/>
            <person name="Wu D."/>
            <person name="Verbarg S."/>
            <person name="Frueling A."/>
            <person name="Brambilla E."/>
            <person name="Klenk H.-P."/>
            <person name="Eisen J.A."/>
        </authorList>
    </citation>
    <scope>NUCLEOTIDE SEQUENCE</scope>
    <source>
        <strain>DSM 1100</strain>
    </source>
</reference>
<sequence>MSGLFSKKNKNIDRKRPDFYDGIVNQQEYETILEHAISCAEQIGELVMVANGTITITNSDNQNGKTEFHLDNLVRRCSKNEADDWEELIINHFRRFFSDSNKEKYIYKDFDFASQMLKFLVRTYDIVEGKDDFVCRVDLPETSTFLILDYDETFHFVRKDRIKEWDKTPEELFEVALENVAAEEVEVKEFLWMEEFEMYTFFSDDFSASFIVDLSHNANFTIGQYGAVVTIPAKGSAFVHPLHENTALNFIASFHEVQQEIMKEDEVPITDKFYWYYQGKFVQFTEQEESGKVHISLPPDLKKLFKDSSL</sequence>
<dbReference type="HOGENOM" id="CLU_868037_0_0_10"/>
<proteinExistence type="predicted"/>
<dbReference type="STRING" id="760192.Halhy_2703"/>
<accession>F4L0W7</accession>
<keyword evidence="2" id="KW-1185">Reference proteome</keyword>